<feature type="transmembrane region" description="Helical" evidence="6">
    <location>
        <begin position="62"/>
        <end position="85"/>
    </location>
</feature>
<reference evidence="8" key="1">
    <citation type="journal article" date="2014" name="Int. J. Syst. Evol. Microbiol.">
        <title>Complete genome sequence of Corynebacterium casei LMG S-19264T (=DSM 44701T), isolated from a smear-ripened cheese.</title>
        <authorList>
            <consortium name="US DOE Joint Genome Institute (JGI-PGF)"/>
            <person name="Walter F."/>
            <person name="Albersmeier A."/>
            <person name="Kalinowski J."/>
            <person name="Ruckert C."/>
        </authorList>
    </citation>
    <scope>NUCLEOTIDE SEQUENCE</scope>
    <source>
        <strain evidence="8">JCM 13064</strain>
    </source>
</reference>
<feature type="transmembrane region" description="Helical" evidence="6">
    <location>
        <begin position="508"/>
        <end position="529"/>
    </location>
</feature>
<keyword evidence="9" id="KW-1185">Reference proteome</keyword>
<feature type="transmembrane region" description="Helical" evidence="6">
    <location>
        <begin position="195"/>
        <end position="218"/>
    </location>
</feature>
<organism evidence="8 9">
    <name type="scientific">Sphaerisporangium melleum</name>
    <dbReference type="NCBI Taxonomy" id="321316"/>
    <lineage>
        <taxon>Bacteria</taxon>
        <taxon>Bacillati</taxon>
        <taxon>Actinomycetota</taxon>
        <taxon>Actinomycetes</taxon>
        <taxon>Streptosporangiales</taxon>
        <taxon>Streptosporangiaceae</taxon>
        <taxon>Sphaerisporangium</taxon>
    </lineage>
</organism>
<keyword evidence="2" id="KW-1003">Cell membrane</keyword>
<accession>A0A917RCI0</accession>
<dbReference type="PANTHER" id="PTHR34820:SF4">
    <property type="entry name" value="INNER MEMBRANE PROTEIN YEBZ"/>
    <property type="match status" value="1"/>
</dbReference>
<comment type="caution">
    <text evidence="8">The sequence shown here is derived from an EMBL/GenBank/DDBJ whole genome shotgun (WGS) entry which is preliminary data.</text>
</comment>
<dbReference type="Pfam" id="PF05425">
    <property type="entry name" value="CopD"/>
    <property type="match status" value="1"/>
</dbReference>
<feature type="transmembrane region" description="Helical" evidence="6">
    <location>
        <begin position="541"/>
        <end position="563"/>
    </location>
</feature>
<dbReference type="EMBL" id="BMNT01000028">
    <property type="protein sequence ID" value="GGL00699.1"/>
    <property type="molecule type" value="Genomic_DNA"/>
</dbReference>
<feature type="transmembrane region" description="Helical" evidence="6">
    <location>
        <begin position="9"/>
        <end position="34"/>
    </location>
</feature>
<evidence type="ECO:0000256" key="3">
    <source>
        <dbReference type="ARBA" id="ARBA00022692"/>
    </source>
</evidence>
<dbReference type="GO" id="GO:0005886">
    <property type="term" value="C:plasma membrane"/>
    <property type="evidence" value="ECO:0007669"/>
    <property type="project" value="UniProtKB-SubCell"/>
</dbReference>
<dbReference type="InterPro" id="IPR032694">
    <property type="entry name" value="CopC/D"/>
</dbReference>
<name>A0A917RCI0_9ACTN</name>
<protein>
    <submittedName>
        <fullName evidence="8">Copper resistance D</fullName>
    </submittedName>
</protein>
<evidence type="ECO:0000313" key="9">
    <source>
        <dbReference type="Proteomes" id="UP000645217"/>
    </source>
</evidence>
<dbReference type="InterPro" id="IPR008457">
    <property type="entry name" value="Cu-R_CopD_dom"/>
</dbReference>
<feature type="transmembrane region" description="Helical" evidence="6">
    <location>
        <begin position="374"/>
        <end position="393"/>
    </location>
</feature>
<feature type="transmembrane region" description="Helical" evidence="6">
    <location>
        <begin position="238"/>
        <end position="257"/>
    </location>
</feature>
<reference evidence="8" key="2">
    <citation type="submission" date="2020-09" db="EMBL/GenBank/DDBJ databases">
        <authorList>
            <person name="Sun Q."/>
            <person name="Ohkuma M."/>
        </authorList>
    </citation>
    <scope>NUCLEOTIDE SEQUENCE</scope>
    <source>
        <strain evidence="8">JCM 13064</strain>
    </source>
</reference>
<feature type="transmembrane region" description="Helical" evidence="6">
    <location>
        <begin position="591"/>
        <end position="611"/>
    </location>
</feature>
<dbReference type="PANTHER" id="PTHR34820">
    <property type="entry name" value="INNER MEMBRANE PROTEIN YEBZ"/>
    <property type="match status" value="1"/>
</dbReference>
<sequence length="634" mass="64974">MMASPRRSIVLVSTASAVAVVLAALAVLFGALWFGGGWPPQQIPGLPAPGLLTTAGLPIVRVLHDVCAVATVGTLLAAAALGGGADARREITRAAGPWALAWAATAACTQILTMSDLIGLPVGEAIESGFLPTYSMEVPQGQAFLLVTVLTVVVAIGTSLRVGTLGRVVLLAIAVFAVLPPAYVGHSASAADHNIAISSLMAHIAGVTLWVGGLFALVAHLRRYDAASAAVAVRRFSAVALCCFAIVGASGLVNAWIRLGGVAEVWQTRYGLLVLAKLAALCVLGWFGWRHRRATIATLDGAAAGDGRPGSGPFLRLAAAEAAVMACAIALAVGLSRTPPPRAEASHDQHELLGYVLPPFAPGRLLTEFRPDPILIMAVILIAAGYLVGVWRLARRGEAWPVGQVATAVAGVLVVLYAVAGGLAAYAPALFSAHALQYALVGTAGPALFALGAPLVPLREAAPSAARAAEGRHATALTHPAAATAVYGVPYLLLYVTGLFDWAQSSLAVRLAVLATLAVTGTWFFHVALGLDPLPRVIGPALRTGMLGAAVAVQVWVALVFLAGPRQGQEWYAALALPWAPELGADQRTGALIGPGTSAAVLLALIALLALRRRGARRRAASATAVAEPAETRG</sequence>
<dbReference type="Proteomes" id="UP000645217">
    <property type="component" value="Unassembled WGS sequence"/>
</dbReference>
<keyword evidence="5 6" id="KW-0472">Membrane</keyword>
<dbReference type="GO" id="GO:0006825">
    <property type="term" value="P:copper ion transport"/>
    <property type="evidence" value="ECO:0007669"/>
    <property type="project" value="InterPro"/>
</dbReference>
<evidence type="ECO:0000259" key="7">
    <source>
        <dbReference type="Pfam" id="PF05425"/>
    </source>
</evidence>
<feature type="transmembrane region" description="Helical" evidence="6">
    <location>
        <begin position="405"/>
        <end position="429"/>
    </location>
</feature>
<comment type="subcellular location">
    <subcellularLocation>
        <location evidence="1">Cell membrane</location>
        <topology evidence="1">Multi-pass membrane protein</topology>
    </subcellularLocation>
</comment>
<feature type="transmembrane region" description="Helical" evidence="6">
    <location>
        <begin position="140"/>
        <end position="158"/>
    </location>
</feature>
<dbReference type="InterPro" id="IPR019108">
    <property type="entry name" value="Caa3_assmbl_CtaG-rel"/>
</dbReference>
<evidence type="ECO:0000256" key="1">
    <source>
        <dbReference type="ARBA" id="ARBA00004651"/>
    </source>
</evidence>
<feature type="transmembrane region" description="Helical" evidence="6">
    <location>
        <begin position="165"/>
        <end position="183"/>
    </location>
</feature>
<feature type="transmembrane region" description="Helical" evidence="6">
    <location>
        <begin position="97"/>
        <end position="120"/>
    </location>
</feature>
<evidence type="ECO:0000256" key="4">
    <source>
        <dbReference type="ARBA" id="ARBA00022989"/>
    </source>
</evidence>
<feature type="transmembrane region" description="Helical" evidence="6">
    <location>
        <begin position="477"/>
        <end position="496"/>
    </location>
</feature>
<evidence type="ECO:0000256" key="5">
    <source>
        <dbReference type="ARBA" id="ARBA00023136"/>
    </source>
</evidence>
<evidence type="ECO:0000256" key="6">
    <source>
        <dbReference type="SAM" id="Phobius"/>
    </source>
</evidence>
<feature type="transmembrane region" description="Helical" evidence="6">
    <location>
        <begin position="269"/>
        <end position="289"/>
    </location>
</feature>
<keyword evidence="3 6" id="KW-0812">Transmembrane</keyword>
<evidence type="ECO:0000256" key="2">
    <source>
        <dbReference type="ARBA" id="ARBA00022475"/>
    </source>
</evidence>
<dbReference type="Pfam" id="PF09678">
    <property type="entry name" value="Caa3_CtaG"/>
    <property type="match status" value="1"/>
</dbReference>
<feature type="transmembrane region" description="Helical" evidence="6">
    <location>
        <begin position="435"/>
        <end position="456"/>
    </location>
</feature>
<feature type="transmembrane region" description="Helical" evidence="6">
    <location>
        <begin position="314"/>
        <end position="335"/>
    </location>
</feature>
<dbReference type="AlphaFoldDB" id="A0A917RCI0"/>
<evidence type="ECO:0000313" key="8">
    <source>
        <dbReference type="EMBL" id="GGL00699.1"/>
    </source>
</evidence>
<feature type="domain" description="Copper resistance protein D" evidence="7">
    <location>
        <begin position="232"/>
        <end position="335"/>
    </location>
</feature>
<keyword evidence="4 6" id="KW-1133">Transmembrane helix</keyword>
<gene>
    <name evidence="8" type="ORF">GCM10007964_48430</name>
</gene>
<proteinExistence type="predicted"/>